<feature type="binding site" evidence="3">
    <location>
        <position position="98"/>
    </location>
    <ligand>
        <name>substrate</name>
    </ligand>
</feature>
<feature type="domain" description="SMP-30/Gluconolactonase/LRE-like region" evidence="4">
    <location>
        <begin position="15"/>
        <end position="252"/>
    </location>
</feature>
<accession>A0A4Y9FUM3</accession>
<dbReference type="AlphaFoldDB" id="A0A4Y9FUM3"/>
<comment type="cofactor">
    <cofactor evidence="3">
        <name>Zn(2+)</name>
        <dbReference type="ChEBI" id="CHEBI:29105"/>
    </cofactor>
    <text evidence="3">Binds 1 divalent metal cation per subunit.</text>
</comment>
<feature type="binding site" evidence="3">
    <location>
        <position position="100"/>
    </location>
    <ligand>
        <name>substrate</name>
    </ligand>
</feature>
<dbReference type="GO" id="GO:0004341">
    <property type="term" value="F:gluconolactonase activity"/>
    <property type="evidence" value="ECO:0007669"/>
    <property type="project" value="TreeGrafter"/>
</dbReference>
<evidence type="ECO:0000259" key="4">
    <source>
        <dbReference type="Pfam" id="PF08450"/>
    </source>
</evidence>
<dbReference type="InterPro" id="IPR013658">
    <property type="entry name" value="SGL"/>
</dbReference>
<dbReference type="PANTHER" id="PTHR10907:SF47">
    <property type="entry name" value="REGUCALCIN"/>
    <property type="match status" value="1"/>
</dbReference>
<organism evidence="5 6">
    <name type="scientific">Microbacterium paludicola</name>
    <dbReference type="NCBI Taxonomy" id="300019"/>
    <lineage>
        <taxon>Bacteria</taxon>
        <taxon>Bacillati</taxon>
        <taxon>Actinomycetota</taxon>
        <taxon>Actinomycetes</taxon>
        <taxon>Micrococcales</taxon>
        <taxon>Microbacteriaceae</taxon>
        <taxon>Microbacterium</taxon>
    </lineage>
</organism>
<reference evidence="5 6" key="1">
    <citation type="submission" date="2019-03" db="EMBL/GenBank/DDBJ databases">
        <title>Diversity of the mouse oral microbiome.</title>
        <authorList>
            <person name="Joseph S."/>
            <person name="Aduse-Opoku J."/>
            <person name="Curtis M."/>
            <person name="Wade W."/>
            <person name="Hashim A."/>
        </authorList>
    </citation>
    <scope>NUCLEOTIDE SEQUENCE [LARGE SCALE GENOMIC DNA]</scope>
    <source>
        <strain evidence="5 6">P1012</strain>
    </source>
</reference>
<dbReference type="SUPFAM" id="SSF63829">
    <property type="entry name" value="Calcium-dependent phosphotriesterase"/>
    <property type="match status" value="1"/>
</dbReference>
<sequence>MPRAEQITAPITYHGEGAVWHDGWGGLRLVDMLAGDILSLDESTGDVSRLHVDSPVAALLRPRTAGGFIVATERAFAAYDAHDRREWVTPDLWEGPIRFNEGTVDPRGRLLAGQMAYDPKPGSAAMWRLNTDRSTERLFGGLTISNGLGFTADGSRAYFNDTPTGRIDVFDVEDGELGERRPFVTLPEGVGSPDGLCLDVEDGVWVALHGGSAVRRYDADGTLTEVVDVGAAQVTSCALGGPDGTTLYITTSREGLEPHEDPNAGALFRAEAGIAGAPLRTVDV</sequence>
<dbReference type="InterPro" id="IPR011042">
    <property type="entry name" value="6-blade_b-propeller_TolB-like"/>
</dbReference>
<keyword evidence="3" id="KW-0479">Metal-binding</keyword>
<feature type="binding site" evidence="3">
    <location>
        <position position="118"/>
    </location>
    <ligand>
        <name>substrate</name>
    </ligand>
</feature>
<keyword evidence="3" id="KW-0862">Zinc</keyword>
<dbReference type="PRINTS" id="PR01790">
    <property type="entry name" value="SMP30FAMILY"/>
</dbReference>
<evidence type="ECO:0000256" key="1">
    <source>
        <dbReference type="ARBA" id="ARBA00008853"/>
    </source>
</evidence>
<comment type="similarity">
    <text evidence="1">Belongs to the SMP-30/CGR1 family.</text>
</comment>
<feature type="binding site" evidence="3">
    <location>
        <position position="16"/>
    </location>
    <ligand>
        <name>a divalent metal cation</name>
        <dbReference type="ChEBI" id="CHEBI:60240"/>
    </ligand>
</feature>
<feature type="binding site" evidence="3">
    <location>
        <position position="146"/>
    </location>
    <ligand>
        <name>a divalent metal cation</name>
        <dbReference type="ChEBI" id="CHEBI:60240"/>
    </ligand>
</feature>
<evidence type="ECO:0000313" key="5">
    <source>
        <dbReference type="EMBL" id="TFU32239.1"/>
    </source>
</evidence>
<dbReference type="InterPro" id="IPR005511">
    <property type="entry name" value="SMP-30"/>
</dbReference>
<comment type="caution">
    <text evidence="5">The sequence shown here is derived from an EMBL/GenBank/DDBJ whole genome shotgun (WGS) entry which is preliminary data.</text>
</comment>
<feature type="binding site" evidence="3">
    <location>
        <position position="194"/>
    </location>
    <ligand>
        <name>a divalent metal cation</name>
        <dbReference type="ChEBI" id="CHEBI:60240"/>
    </ligand>
</feature>
<dbReference type="GO" id="GO:0005509">
    <property type="term" value="F:calcium ion binding"/>
    <property type="evidence" value="ECO:0007669"/>
    <property type="project" value="TreeGrafter"/>
</dbReference>
<dbReference type="OrthoDB" id="2633250at2"/>
<dbReference type="EMBL" id="SPQB01000031">
    <property type="protein sequence ID" value="TFU32239.1"/>
    <property type="molecule type" value="Genomic_DNA"/>
</dbReference>
<evidence type="ECO:0000256" key="2">
    <source>
        <dbReference type="PIRSR" id="PIRSR605511-1"/>
    </source>
</evidence>
<proteinExistence type="inferred from homology"/>
<name>A0A4Y9FUM3_9MICO</name>
<dbReference type="Pfam" id="PF08450">
    <property type="entry name" value="SGL"/>
    <property type="match status" value="1"/>
</dbReference>
<feature type="active site" description="Proton donor/acceptor" evidence="2">
    <location>
        <position position="194"/>
    </location>
</feature>
<evidence type="ECO:0000313" key="6">
    <source>
        <dbReference type="Proteomes" id="UP000298358"/>
    </source>
</evidence>
<dbReference type="GO" id="GO:0019853">
    <property type="term" value="P:L-ascorbic acid biosynthetic process"/>
    <property type="evidence" value="ECO:0007669"/>
    <property type="project" value="TreeGrafter"/>
</dbReference>
<dbReference type="RefSeq" id="WP_135114985.1">
    <property type="nucleotide sequence ID" value="NZ_JADGLL010000031.1"/>
</dbReference>
<keyword evidence="6" id="KW-1185">Reference proteome</keyword>
<evidence type="ECO:0000256" key="3">
    <source>
        <dbReference type="PIRSR" id="PIRSR605511-2"/>
    </source>
</evidence>
<dbReference type="PANTHER" id="PTHR10907">
    <property type="entry name" value="REGUCALCIN"/>
    <property type="match status" value="1"/>
</dbReference>
<protein>
    <submittedName>
        <fullName evidence="5">SMP-30/gluconolactonase/LRE family protein</fullName>
    </submittedName>
</protein>
<dbReference type="Gene3D" id="2.120.10.30">
    <property type="entry name" value="TolB, C-terminal domain"/>
    <property type="match status" value="1"/>
</dbReference>
<gene>
    <name evidence="5" type="ORF">E4U02_11515</name>
</gene>
<dbReference type="Proteomes" id="UP000298358">
    <property type="component" value="Unassembled WGS sequence"/>
</dbReference>